<dbReference type="Proteomes" id="UP000018001">
    <property type="component" value="Unassembled WGS sequence"/>
</dbReference>
<evidence type="ECO:0000259" key="2">
    <source>
        <dbReference type="Pfam" id="PF00005"/>
    </source>
</evidence>
<dbReference type="AlphaFoldDB" id="V5FQE7"/>
<evidence type="ECO:0000256" key="1">
    <source>
        <dbReference type="ARBA" id="ARBA00022448"/>
    </source>
</evidence>
<dbReference type="HOGENOM" id="CLU_000604_67_1_1"/>
<dbReference type="InterPro" id="IPR027417">
    <property type="entry name" value="P-loop_NTPase"/>
</dbReference>
<dbReference type="Pfam" id="PF00005">
    <property type="entry name" value="ABC_tran"/>
    <property type="match status" value="1"/>
</dbReference>
<dbReference type="InterPro" id="IPR003439">
    <property type="entry name" value="ABC_transporter-like_ATP-bd"/>
</dbReference>
<protein>
    <submittedName>
        <fullName evidence="3">ABC transporter CDR4</fullName>
    </submittedName>
</protein>
<keyword evidence="4" id="KW-1185">Reference proteome</keyword>
<dbReference type="OrthoDB" id="4526235at2759"/>
<comment type="caution">
    <text evidence="3">The sequence shown here is derived from an EMBL/GenBank/DDBJ whole genome shotgun (WGS) entry which is preliminary data.</text>
</comment>
<dbReference type="eggNOG" id="KOG0065">
    <property type="taxonomic scope" value="Eukaryota"/>
</dbReference>
<reference evidence="4" key="1">
    <citation type="journal article" date="2014" name="Genome Announc.">
        <title>Draft genome sequence of the formaldehyde-resistant fungus Byssochlamys spectabilis No. 5 (anamorph Paecilomyces variotii No. 5) (NBRC109023).</title>
        <authorList>
            <person name="Oka T."/>
            <person name="Ekino K."/>
            <person name="Fukuda K."/>
            <person name="Nomura Y."/>
        </authorList>
    </citation>
    <scope>NUCLEOTIDE SEQUENCE [LARGE SCALE GENOMIC DNA]</scope>
    <source>
        <strain evidence="4">No. 5 / NBRC 109023</strain>
    </source>
</reference>
<accession>V5FQE7</accession>
<dbReference type="Gene3D" id="3.40.50.300">
    <property type="entry name" value="P-loop containing nucleotide triphosphate hydrolases"/>
    <property type="match status" value="1"/>
</dbReference>
<proteinExistence type="predicted"/>
<dbReference type="GO" id="GO:0016887">
    <property type="term" value="F:ATP hydrolysis activity"/>
    <property type="evidence" value="ECO:0007669"/>
    <property type="project" value="InterPro"/>
</dbReference>
<feature type="non-terminal residue" evidence="3">
    <location>
        <position position="76"/>
    </location>
</feature>
<dbReference type="EMBL" id="BAUL01000856">
    <property type="protein sequence ID" value="GAE00310.1"/>
    <property type="molecule type" value="Genomic_DNA"/>
</dbReference>
<dbReference type="InParanoid" id="V5FQE7"/>
<gene>
    <name evidence="3" type="ORF">PVAR5_9057</name>
</gene>
<dbReference type="PANTHER" id="PTHR19241">
    <property type="entry name" value="ATP-BINDING CASSETTE TRANSPORTER"/>
    <property type="match status" value="1"/>
</dbReference>
<sequence>MGVTGAGKTTLLDVLANRVTMGVISGEMLVDGRPRDDSFQRKTGYVQQQDLHLETSTVREAIVFSALLRQPASVPR</sequence>
<evidence type="ECO:0000313" key="3">
    <source>
        <dbReference type="EMBL" id="GAE00310.1"/>
    </source>
</evidence>
<organism evidence="3 4">
    <name type="scientific">Byssochlamys spectabilis (strain No. 5 / NBRC 109023)</name>
    <name type="common">Paecilomyces variotii</name>
    <dbReference type="NCBI Taxonomy" id="1356009"/>
    <lineage>
        <taxon>Eukaryota</taxon>
        <taxon>Fungi</taxon>
        <taxon>Dikarya</taxon>
        <taxon>Ascomycota</taxon>
        <taxon>Pezizomycotina</taxon>
        <taxon>Eurotiomycetes</taxon>
        <taxon>Eurotiomycetidae</taxon>
        <taxon>Eurotiales</taxon>
        <taxon>Thermoascaceae</taxon>
        <taxon>Paecilomyces</taxon>
    </lineage>
</organism>
<dbReference type="GO" id="GO:0005524">
    <property type="term" value="F:ATP binding"/>
    <property type="evidence" value="ECO:0007669"/>
    <property type="project" value="InterPro"/>
</dbReference>
<keyword evidence="1" id="KW-0813">Transport</keyword>
<evidence type="ECO:0000313" key="4">
    <source>
        <dbReference type="Proteomes" id="UP000018001"/>
    </source>
</evidence>
<feature type="domain" description="ABC transporter" evidence="2">
    <location>
        <begin position="1"/>
        <end position="61"/>
    </location>
</feature>
<dbReference type="SUPFAM" id="SSF52540">
    <property type="entry name" value="P-loop containing nucleoside triphosphate hydrolases"/>
    <property type="match status" value="1"/>
</dbReference>
<name>V5FQE7_BYSSN</name>